<dbReference type="InterPro" id="IPR033464">
    <property type="entry name" value="CSN8_PSD8_EIF3K"/>
</dbReference>
<evidence type="ECO:0000259" key="11">
    <source>
        <dbReference type="PROSITE" id="PS50250"/>
    </source>
</evidence>
<evidence type="ECO:0000256" key="3">
    <source>
        <dbReference type="ARBA" id="ARBA00022448"/>
    </source>
</evidence>
<sequence>MTDKNRDYLALEKDDIANNFRKNISYSFGNKYEFQAKKISISRSFSLNDLKKVQEIDNISQIHKNINYHASLVLFDEIEKSLENQQNLCFRLLKKEYLKKLSISENLMTQVSNILEKLELINNDVKNACKNSYNFRIDYEKLIKEEQNMIILDNQITENLEVYDSLDMAFKLLNTSGIEFIKKPEFFNILKKLDKGLLMMKKHPEYKDSKMYSIKFKQCLTKAMTLICIFFVQIMKELNDEIDKNTSYKESDNIIQSALLYRKFHVRAFQLKPYIKEIELRVKDHDEYHILINDCENSYLGIRYRLINRIILEKLNKLSSNKNVIVFTRLSITFFQSLCLDEFSLFQEFFENEYSKFYHFSQKLFKPISTYLQSKLDNEPKLLLYCDILSIIKTQLFQDTENDTYSDSHKLDFTIIFSEIIQILESRIVLEVRNIAILEIQNFIPTKNDFSLFKNLEKNDKSNSLPTEMFDIEKETLFNNVSITGWYPTLNKTISLLSKIYPILNNESFTNVAYDIIKFCISSLIRASKVQTDISIRDSQLFLIKHLLILRDQVLEFNVNFFRFESEKNISTATTNSMDTYNKTQLFSPLEFCKSTWTKISRFSSNEKDVFTEFNSVLQTAINTSIEHSLKPFMESIQKIQNIKNPSNDVIQAKISESLVLIEKEAPILKHAFLNYIENFQIIHIFFTEIIKEFSKKLDKIKEHLPSQSLTTWSQTNQLISYLTNFLLSEMSNGISLEPEFLHFPSIAAVPASRSNVIQHLIDGVDRYNPQNAPLLEEYLVQQCQDGSYDCMANLAILKLYQFNPHLSKDEVITNILVKALTVFTQPDFSTCLHLLPPSILSKEGSEGDSLYEIVQKLHSLHLLLDAAKYKEFWQSIDNDDLYADLIADCIGFEDTIRLGIAKVISQTMKEVKRDVLENWINLRDEKLTVWVRDVFHWEMSGEIIKLPQNKDNLSLNKVTREKVPFSDLYQLLR</sequence>
<dbReference type="Proteomes" id="UP000010422">
    <property type="component" value="Unassembled WGS sequence"/>
</dbReference>
<dbReference type="InterPro" id="IPR016024">
    <property type="entry name" value="ARM-type_fold"/>
</dbReference>
<dbReference type="GO" id="GO:0006886">
    <property type="term" value="P:intracellular protein transport"/>
    <property type="evidence" value="ECO:0007669"/>
    <property type="project" value="InterPro"/>
</dbReference>
<evidence type="ECO:0000256" key="6">
    <source>
        <dbReference type="ARBA" id="ARBA00022917"/>
    </source>
</evidence>
<dbReference type="InterPro" id="IPR000717">
    <property type="entry name" value="PCI_dom"/>
</dbReference>
<dbReference type="InterPro" id="IPR048320">
    <property type="entry name" value="COG3_N"/>
</dbReference>
<evidence type="ECO:0000313" key="13">
    <source>
        <dbReference type="Proteomes" id="UP000010422"/>
    </source>
</evidence>
<dbReference type="EMBL" id="CAKM01000075">
    <property type="protein sequence ID" value="CCJ28477.1"/>
    <property type="molecule type" value="Genomic_DNA"/>
</dbReference>
<dbReference type="InParanoid" id="L0P8D9"/>
<dbReference type="SUPFAM" id="SSF48371">
    <property type="entry name" value="ARM repeat"/>
    <property type="match status" value="1"/>
</dbReference>
<keyword evidence="6 10" id="KW-0648">Protein biosynthesis</keyword>
<comment type="similarity">
    <text evidence="10">Belongs to the eIF-3 subunit K family.</text>
</comment>
<comment type="caution">
    <text evidence="12">The sequence shown here is derived from an EMBL/GenBank/DDBJ whole genome shotgun (WGS) entry which is preliminary data.</text>
</comment>
<dbReference type="PANTHER" id="PTHR13302:SF8">
    <property type="entry name" value="CONSERVED OLIGOMERIC GOLGI COMPLEX SUBUNIT 3"/>
    <property type="match status" value="1"/>
</dbReference>
<organism evidence="13">
    <name type="scientific">Pneumocystis jirovecii</name>
    <name type="common">Human pneumocystis pneumonia agent</name>
    <dbReference type="NCBI Taxonomy" id="42068"/>
    <lineage>
        <taxon>Eukaryota</taxon>
        <taxon>Fungi</taxon>
        <taxon>Dikarya</taxon>
        <taxon>Ascomycota</taxon>
        <taxon>Taphrinomycotina</taxon>
        <taxon>Pneumocystomycetes</taxon>
        <taxon>Pneumocystaceae</taxon>
        <taxon>Pneumocystis</taxon>
    </lineage>
</organism>
<dbReference type="PROSITE" id="PS50250">
    <property type="entry name" value="PCI"/>
    <property type="match status" value="1"/>
</dbReference>
<evidence type="ECO:0000256" key="10">
    <source>
        <dbReference type="HAMAP-Rule" id="MF_03010"/>
    </source>
</evidence>
<dbReference type="GO" id="GO:0003743">
    <property type="term" value="F:translation initiation factor activity"/>
    <property type="evidence" value="ECO:0007669"/>
    <property type="project" value="UniProtKB-UniRule"/>
</dbReference>
<dbReference type="GO" id="GO:0033290">
    <property type="term" value="C:eukaryotic 48S preinitiation complex"/>
    <property type="evidence" value="ECO:0007669"/>
    <property type="project" value="UniProtKB-UniRule"/>
</dbReference>
<name>L0P8D9_PNEJI</name>
<dbReference type="Pfam" id="PF10075">
    <property type="entry name" value="CSN8_PSD8_EIF3K"/>
    <property type="match status" value="1"/>
</dbReference>
<keyword evidence="9" id="KW-0472">Membrane</keyword>
<comment type="subcellular location">
    <subcellularLocation>
        <location evidence="10">Cytoplasm</location>
    </subcellularLocation>
    <subcellularLocation>
        <location evidence="1">Golgi apparatus membrane</location>
        <topology evidence="1">Peripheral membrane protein</topology>
    </subcellularLocation>
</comment>
<dbReference type="InterPro" id="IPR007265">
    <property type="entry name" value="COG_su3"/>
</dbReference>
<dbReference type="FunCoup" id="L0P8D9">
    <property type="interactions" value="486"/>
</dbReference>
<dbReference type="GO" id="GO:0003723">
    <property type="term" value="F:RNA binding"/>
    <property type="evidence" value="ECO:0007669"/>
    <property type="project" value="UniProtKB-UniRule"/>
</dbReference>
<keyword evidence="7" id="KW-0653">Protein transport</keyword>
<accession>L0P8D9</accession>
<comment type="similarity">
    <text evidence="2">Belongs to the COG3 family.</text>
</comment>
<evidence type="ECO:0000256" key="9">
    <source>
        <dbReference type="ARBA" id="ARBA00023136"/>
    </source>
</evidence>
<dbReference type="PANTHER" id="PTHR13302">
    <property type="entry name" value="CONSERVED OLIGOMERIC GOLGI COMPLEX COMPONENT 3"/>
    <property type="match status" value="1"/>
</dbReference>
<dbReference type="GO" id="GO:0000139">
    <property type="term" value="C:Golgi membrane"/>
    <property type="evidence" value="ECO:0007669"/>
    <property type="project" value="UniProtKB-SubCell"/>
</dbReference>
<proteinExistence type="inferred from homology"/>
<feature type="domain" description="PCI" evidence="11">
    <location>
        <begin position="789"/>
        <end position="963"/>
    </location>
</feature>
<protein>
    <recommendedName>
        <fullName evidence="10">Eukaryotic translation initiation factor 3 subunit K</fullName>
        <shortName evidence="10">eIF3k</shortName>
    </recommendedName>
    <alternativeName>
        <fullName evidence="10">eIF-3 p25</fullName>
    </alternativeName>
</protein>
<dbReference type="InterPro" id="IPR016020">
    <property type="entry name" value="Transl_init_fac_sub12_N_euk"/>
</dbReference>
<dbReference type="GO" id="GO:0016282">
    <property type="term" value="C:eukaryotic 43S preinitiation complex"/>
    <property type="evidence" value="ECO:0007669"/>
    <property type="project" value="UniProtKB-UniRule"/>
</dbReference>
<dbReference type="SUPFAM" id="SSF46785">
    <property type="entry name" value="Winged helix' DNA-binding domain"/>
    <property type="match status" value="1"/>
</dbReference>
<dbReference type="InterPro" id="IPR036388">
    <property type="entry name" value="WH-like_DNA-bd_sf"/>
</dbReference>
<evidence type="ECO:0000256" key="2">
    <source>
        <dbReference type="ARBA" id="ARBA00009936"/>
    </source>
</evidence>
<evidence type="ECO:0000256" key="5">
    <source>
        <dbReference type="ARBA" id="ARBA00022540"/>
    </source>
</evidence>
<dbReference type="InterPro" id="IPR048685">
    <property type="entry name" value="COG3_C"/>
</dbReference>
<dbReference type="GO" id="GO:0006446">
    <property type="term" value="P:regulation of translational initiation"/>
    <property type="evidence" value="ECO:0007669"/>
    <property type="project" value="InterPro"/>
</dbReference>
<dbReference type="Gene3D" id="1.25.40.250">
    <property type="entry name" value="ARM repeat, domain 1"/>
    <property type="match status" value="1"/>
</dbReference>
<dbReference type="Pfam" id="PF04136">
    <property type="entry name" value="COG3_N"/>
    <property type="match status" value="1"/>
</dbReference>
<dbReference type="GO" id="GO:0017119">
    <property type="term" value="C:Golgi transport complex"/>
    <property type="evidence" value="ECO:0007669"/>
    <property type="project" value="TreeGrafter"/>
</dbReference>
<keyword evidence="3" id="KW-0813">Transport</keyword>
<dbReference type="GO" id="GO:0007030">
    <property type="term" value="P:Golgi organization"/>
    <property type="evidence" value="ECO:0007669"/>
    <property type="project" value="TreeGrafter"/>
</dbReference>
<dbReference type="Pfam" id="PF20671">
    <property type="entry name" value="COG3_C"/>
    <property type="match status" value="1"/>
</dbReference>
<evidence type="ECO:0000256" key="4">
    <source>
        <dbReference type="ARBA" id="ARBA00022490"/>
    </source>
</evidence>
<comment type="subunit">
    <text evidence="10">Component of the eukaryotic translation initiation factor 3 (eIF-3) complex.</text>
</comment>
<dbReference type="HAMAP" id="MF_03010">
    <property type="entry name" value="eIF3k"/>
    <property type="match status" value="1"/>
</dbReference>
<evidence type="ECO:0000256" key="1">
    <source>
        <dbReference type="ARBA" id="ARBA00004395"/>
    </source>
</evidence>
<dbReference type="InterPro" id="IPR009374">
    <property type="entry name" value="eIF3k"/>
</dbReference>
<dbReference type="Gene3D" id="1.10.10.10">
    <property type="entry name" value="Winged helix-like DNA-binding domain superfamily/Winged helix DNA-binding domain"/>
    <property type="match status" value="1"/>
</dbReference>
<dbReference type="GO" id="GO:0043022">
    <property type="term" value="F:ribosome binding"/>
    <property type="evidence" value="ECO:0007669"/>
    <property type="project" value="InterPro"/>
</dbReference>
<dbReference type="VEuPathDB" id="FungiDB:PNEJI1_001941"/>
<dbReference type="GO" id="GO:0006891">
    <property type="term" value="P:intra-Golgi vesicle-mediated transport"/>
    <property type="evidence" value="ECO:0007669"/>
    <property type="project" value="TreeGrafter"/>
</dbReference>
<dbReference type="GO" id="GO:0005852">
    <property type="term" value="C:eukaryotic translation initiation factor 3 complex"/>
    <property type="evidence" value="ECO:0007669"/>
    <property type="project" value="UniProtKB-UniRule"/>
</dbReference>
<evidence type="ECO:0000256" key="7">
    <source>
        <dbReference type="ARBA" id="ARBA00022927"/>
    </source>
</evidence>
<dbReference type="GO" id="GO:0001732">
    <property type="term" value="P:formation of cytoplasmic translation initiation complex"/>
    <property type="evidence" value="ECO:0007669"/>
    <property type="project" value="UniProtKB-UniRule"/>
</dbReference>
<reference evidence="12 13" key="1">
    <citation type="journal article" date="2012" name="MBio">
        <title>De novo assembly of the Pneumocystis jirovecii genome from a single bronchoalveolar lavage fluid specimen from a patient.</title>
        <authorList>
            <person name="Cisse O.H."/>
            <person name="Pagni M."/>
            <person name="Hauser P.M."/>
        </authorList>
    </citation>
    <scope>NUCLEOTIDE SEQUENCE [LARGE SCALE GENOMIC DNA]</scope>
    <source>
        <strain evidence="12 13">SE8</strain>
    </source>
</reference>
<dbReference type="InterPro" id="IPR036390">
    <property type="entry name" value="WH_DNA-bd_sf"/>
</dbReference>
<gene>
    <name evidence="12" type="ORF">PNEJI1_001941</name>
</gene>
<keyword evidence="5 10" id="KW-0396">Initiation factor</keyword>
<keyword evidence="8" id="KW-0333">Golgi apparatus</keyword>
<dbReference type="STRING" id="1209962.L0P8D9"/>
<keyword evidence="4 10" id="KW-0963">Cytoplasm</keyword>
<dbReference type="GO" id="GO:0005801">
    <property type="term" value="C:cis-Golgi network"/>
    <property type="evidence" value="ECO:0007669"/>
    <property type="project" value="InterPro"/>
</dbReference>
<comment type="function">
    <text evidence="10">Component of the eukaryotic translation initiation factor 3 (eIF-3) complex, which is involved in protein synthesis of a specialized repertoire of mRNAs and, together with other initiation factors, stimulates binding of mRNA and methionyl-tRNAi to the 40S ribosome. The eIF-3 complex specifically targets and initiates translation of a subset of mRNAs involved in cell proliferation.</text>
</comment>
<evidence type="ECO:0000313" key="12">
    <source>
        <dbReference type="EMBL" id="CCJ28477.1"/>
    </source>
</evidence>
<evidence type="ECO:0000256" key="8">
    <source>
        <dbReference type="ARBA" id="ARBA00023034"/>
    </source>
</evidence>
<dbReference type="AlphaFoldDB" id="L0P8D9"/>